<dbReference type="GO" id="GO:0032259">
    <property type="term" value="P:methylation"/>
    <property type="evidence" value="ECO:0007669"/>
    <property type="project" value="UniProtKB-KW"/>
</dbReference>
<dbReference type="SUPFAM" id="SSF53335">
    <property type="entry name" value="S-adenosyl-L-methionine-dependent methyltransferases"/>
    <property type="match status" value="1"/>
</dbReference>
<feature type="domain" description="Methyltransferase putative zinc binding" evidence="1">
    <location>
        <begin position="22"/>
        <end position="83"/>
    </location>
</feature>
<feature type="domain" description="C-methyltransferase" evidence="2">
    <location>
        <begin position="263"/>
        <end position="421"/>
    </location>
</feature>
<comment type="caution">
    <text evidence="3">The sequence shown here is derived from an EMBL/GenBank/DDBJ whole genome shotgun (WGS) entry which is preliminary data.</text>
</comment>
<sequence>MDNFYATDSSVTLAKSGSSSVCRLCAANLNTTVVDLGVSPLANAFISIKNKNKMEPFYPLHAMICDHCWLVQLEQFETPQQIFEDYLYYSSYSTSWLRHAESYIEDMVRCFNLNSSSLIVEIASNDGYLLQYAQKKCIKVLGIEPASTVAEVAISKGINTEVAFFDKETAMRLRNNGVKADLMVANNVLAHVPDLHNFLEGFRILLKDDGVITFEFPHLMKLLTEAQFDTIYHEHFSYFSLKTVIEALRIHNLRVFDVDQLSTHGGSLRVYVTHEKNKNHQQTGAIQNILNQEYSAGLYNIETYKSFSERVIKIKEDFVEFLINERRLNKKIIAYGAPAKGNTLLNFCGIGPEFISFTTDINPHKQGMLLPGSRIPVMSPEVIRHEKPDVVIILPWNLKDEIMSQLSYIRSWGGRFALSIPDLLII</sequence>
<gene>
    <name evidence="3" type="ORF">GOB93_18240</name>
</gene>
<evidence type="ECO:0000259" key="1">
    <source>
        <dbReference type="Pfam" id="PF08421"/>
    </source>
</evidence>
<dbReference type="InterPro" id="IPR029063">
    <property type="entry name" value="SAM-dependent_MTases_sf"/>
</dbReference>
<dbReference type="Pfam" id="PF08484">
    <property type="entry name" value="Methyltransf_14"/>
    <property type="match status" value="1"/>
</dbReference>
<dbReference type="Gene3D" id="6.10.250.3100">
    <property type="match status" value="1"/>
</dbReference>
<name>A0ABX0JX03_9PROT</name>
<keyword evidence="3" id="KW-0808">Transferase</keyword>
<dbReference type="RefSeq" id="WP_173584887.1">
    <property type="nucleotide sequence ID" value="NZ_WOTB01000039.1"/>
</dbReference>
<dbReference type="Pfam" id="PF08421">
    <property type="entry name" value="Methyltransf_13"/>
    <property type="match status" value="1"/>
</dbReference>
<dbReference type="InterPro" id="IPR013691">
    <property type="entry name" value="MeTrfase_14"/>
</dbReference>
<dbReference type="Gene3D" id="3.40.50.150">
    <property type="entry name" value="Vaccinia Virus protein VP39"/>
    <property type="match status" value="1"/>
</dbReference>
<proteinExistence type="predicted"/>
<dbReference type="CDD" id="cd02440">
    <property type="entry name" value="AdoMet_MTases"/>
    <property type="match status" value="1"/>
</dbReference>
<keyword evidence="3" id="KW-0489">Methyltransferase</keyword>
<evidence type="ECO:0000259" key="2">
    <source>
        <dbReference type="Pfam" id="PF08484"/>
    </source>
</evidence>
<dbReference type="Pfam" id="PF13489">
    <property type="entry name" value="Methyltransf_23"/>
    <property type="match status" value="1"/>
</dbReference>
<dbReference type="Proteomes" id="UP000635278">
    <property type="component" value="Unassembled WGS sequence"/>
</dbReference>
<dbReference type="Gene3D" id="3.40.50.720">
    <property type="entry name" value="NAD(P)-binding Rossmann-like Domain"/>
    <property type="match status" value="1"/>
</dbReference>
<protein>
    <submittedName>
        <fullName evidence="3">Methyltransferase domain-containing protein</fullName>
    </submittedName>
</protein>
<dbReference type="PANTHER" id="PTHR43861">
    <property type="entry name" value="TRANS-ACONITATE 2-METHYLTRANSFERASE-RELATED"/>
    <property type="match status" value="1"/>
</dbReference>
<dbReference type="PANTHER" id="PTHR43861:SF5">
    <property type="entry name" value="BLL5978 PROTEIN"/>
    <property type="match status" value="1"/>
</dbReference>
<evidence type="ECO:0000313" key="4">
    <source>
        <dbReference type="Proteomes" id="UP000635278"/>
    </source>
</evidence>
<accession>A0ABX0JX03</accession>
<dbReference type="InterPro" id="IPR013630">
    <property type="entry name" value="Methyltransf_Zn-bd_dom_put"/>
</dbReference>
<keyword evidence="4" id="KW-1185">Reference proteome</keyword>
<evidence type="ECO:0000313" key="3">
    <source>
        <dbReference type="EMBL" id="NHN86553.1"/>
    </source>
</evidence>
<dbReference type="Gene3D" id="6.20.50.110">
    <property type="entry name" value="Methyltransferase, zinc-binding domain"/>
    <property type="match status" value="1"/>
</dbReference>
<dbReference type="InterPro" id="IPR038576">
    <property type="entry name" value="Methyltransf_Zn-bd_dom_put_sf"/>
</dbReference>
<dbReference type="GO" id="GO:0008168">
    <property type="term" value="F:methyltransferase activity"/>
    <property type="evidence" value="ECO:0007669"/>
    <property type="project" value="UniProtKB-KW"/>
</dbReference>
<organism evidence="3 4">
    <name type="scientific">Acetobacter musti</name>
    <dbReference type="NCBI Taxonomy" id="864732"/>
    <lineage>
        <taxon>Bacteria</taxon>
        <taxon>Pseudomonadati</taxon>
        <taxon>Pseudomonadota</taxon>
        <taxon>Alphaproteobacteria</taxon>
        <taxon>Acetobacterales</taxon>
        <taxon>Acetobacteraceae</taxon>
        <taxon>Acetobacter</taxon>
    </lineage>
</organism>
<dbReference type="EMBL" id="WOTB01000039">
    <property type="protein sequence ID" value="NHN86553.1"/>
    <property type="molecule type" value="Genomic_DNA"/>
</dbReference>
<reference evidence="3 4" key="1">
    <citation type="journal article" date="2020" name="Int. J. Syst. Evol. Microbiol.">
        <title>Novel acetic acid bacteria from cider fermentations: Acetobacter conturbans sp. nov. and Acetobacter fallax sp. nov.</title>
        <authorList>
            <person name="Sombolestani A.S."/>
            <person name="Cleenwerck I."/>
            <person name="Cnockaert M."/>
            <person name="Borremans W."/>
            <person name="Wieme A.D."/>
            <person name="De Vuyst L."/>
            <person name="Vandamme P."/>
        </authorList>
    </citation>
    <scope>NUCLEOTIDE SEQUENCE [LARGE SCALE GENOMIC DNA]</scope>
    <source>
        <strain evidence="3 4">LMG 30640</strain>
    </source>
</reference>